<sequence>MLGVSSRTAAAGRPRRRTLSDGTPHAWTVADLAAALSTPDLADTLTAESVGPVDPVLHVRMHHHGDLAIFVSCSGEQIVVSTLLWPVDEQPDADAFNRFLLKAQKLVPLSNFAITEIDGRDYYELIGELSIESSLRLILLELTVLADNALSAAADLRAEFAA</sequence>
<dbReference type="Proteomes" id="UP000640426">
    <property type="component" value="Unassembled WGS sequence"/>
</dbReference>
<dbReference type="EMBL" id="JAELXS010000004">
    <property type="protein sequence ID" value="MBJ6121751.1"/>
    <property type="molecule type" value="Genomic_DNA"/>
</dbReference>
<evidence type="ECO:0000313" key="3">
    <source>
        <dbReference type="Proteomes" id="UP000640426"/>
    </source>
</evidence>
<accession>A0ABS0XNY3</accession>
<protein>
    <submittedName>
        <fullName evidence="2">YjfI family protein</fullName>
    </submittedName>
</protein>
<name>A0ABS0XNY3_9SPHN</name>
<organism evidence="2 3">
    <name type="scientific">Sphingomonas mollis</name>
    <dbReference type="NCBI Taxonomy" id="2795726"/>
    <lineage>
        <taxon>Bacteria</taxon>
        <taxon>Pseudomonadati</taxon>
        <taxon>Pseudomonadota</taxon>
        <taxon>Alphaproteobacteria</taxon>
        <taxon>Sphingomonadales</taxon>
        <taxon>Sphingomonadaceae</taxon>
        <taxon>Sphingomonas</taxon>
    </lineage>
</organism>
<reference evidence="3" key="1">
    <citation type="submission" date="2020-12" db="EMBL/GenBank/DDBJ databases">
        <title>Hymenobacter sp.</title>
        <authorList>
            <person name="Kim M.K."/>
        </authorList>
    </citation>
    <scope>NUCLEOTIDE SEQUENCE [LARGE SCALE GENOMIC DNA]</scope>
    <source>
        <strain evidence="3">BT553</strain>
    </source>
</reference>
<dbReference type="InterPro" id="IPR019231">
    <property type="entry name" value="DUF2170"/>
</dbReference>
<keyword evidence="3" id="KW-1185">Reference proteome</keyword>
<feature type="region of interest" description="Disordered" evidence="1">
    <location>
        <begin position="1"/>
        <end position="22"/>
    </location>
</feature>
<evidence type="ECO:0000313" key="2">
    <source>
        <dbReference type="EMBL" id="MBJ6121751.1"/>
    </source>
</evidence>
<proteinExistence type="predicted"/>
<comment type="caution">
    <text evidence="2">The sequence shown here is derived from an EMBL/GenBank/DDBJ whole genome shotgun (WGS) entry which is preliminary data.</text>
</comment>
<dbReference type="Pfam" id="PF09938">
    <property type="entry name" value="DUF2170"/>
    <property type="match status" value="1"/>
</dbReference>
<gene>
    <name evidence="2" type="ORF">JAO74_08105</name>
</gene>
<evidence type="ECO:0000256" key="1">
    <source>
        <dbReference type="SAM" id="MobiDB-lite"/>
    </source>
</evidence>